<dbReference type="InterPro" id="IPR027417">
    <property type="entry name" value="P-loop_NTPase"/>
</dbReference>
<evidence type="ECO:0000313" key="4">
    <source>
        <dbReference type="EMBL" id="ROR01528.1"/>
    </source>
</evidence>
<keyword evidence="5" id="KW-1185">Reference proteome</keyword>
<dbReference type="PANTHER" id="PTHR43790">
    <property type="entry name" value="CARBOHYDRATE TRANSPORT ATP-BINDING PROTEIN MG119-RELATED"/>
    <property type="match status" value="1"/>
</dbReference>
<evidence type="ECO:0000259" key="3">
    <source>
        <dbReference type="PROSITE" id="PS50893"/>
    </source>
</evidence>
<dbReference type="AlphaFoldDB" id="A0A3N1VKK8"/>
<gene>
    <name evidence="4" type="ORF">EDC27_0705</name>
</gene>
<dbReference type="RefSeq" id="WP_123289245.1">
    <property type="nucleotide sequence ID" value="NZ_RJVA01000010.1"/>
</dbReference>
<dbReference type="InterPro" id="IPR003593">
    <property type="entry name" value="AAA+_ATPase"/>
</dbReference>
<dbReference type="Proteomes" id="UP000276223">
    <property type="component" value="Unassembled WGS sequence"/>
</dbReference>
<evidence type="ECO:0000256" key="2">
    <source>
        <dbReference type="ARBA" id="ARBA00022840"/>
    </source>
</evidence>
<dbReference type="SMART" id="SM00382">
    <property type="entry name" value="AAA"/>
    <property type="match status" value="2"/>
</dbReference>
<sequence>MEIELRKIHKFYGPVHANRGIDLHVRSGTIHGVLGENGAGKSTLMKILAGATPRSSGEILLDGRAVAFAHPAEAFRAGIGMLYQDPLDFPPLTVLENFRVGQPAHPRKSAKAWANLLDSLCRAFGFYLDPKAPMESLTLGERQQLELVRLLSLGCRLLILDEPTTGISAAQKELLFRALRRVAKEGKTVLLVSHKLEDVESLCEHVTVLRQGQVTGSLSAPFDARDILPLMFGTPPAPLHKSTRTFQHVSLEFLQVSASGGRAGLHEATATFRRGEVVGLAGLEGSGQGVFLRLAAGLQRSTSGHLRLFGDDCTGWSYHAFRRRGVAFVPENRLEEGLIAGLTLTEHFALAACTPSLRVPWHQARQLAEQKVQQFRIRGSANSHADALSGGNQQRLLLSLIPSDASVLLLEQPTRGLDVESTHWVWKHLLRLADSGVTILFSSAELDEILMASDRVLVFYNGRIVLDVDAQDAHPDLVGAAIAGRLSL</sequence>
<evidence type="ECO:0000313" key="5">
    <source>
        <dbReference type="Proteomes" id="UP000276223"/>
    </source>
</evidence>
<proteinExistence type="predicted"/>
<name>A0A3N1VKK8_9BACT</name>
<dbReference type="Pfam" id="PF00005">
    <property type="entry name" value="ABC_tran"/>
    <property type="match status" value="2"/>
</dbReference>
<reference evidence="4 5" key="1">
    <citation type="submission" date="2018-11" db="EMBL/GenBank/DDBJ databases">
        <title>Genomic Encyclopedia of Type Strains, Phase IV (KMG-IV): sequencing the most valuable type-strain genomes for metagenomic binning, comparative biology and taxonomic classification.</title>
        <authorList>
            <person name="Goeker M."/>
        </authorList>
    </citation>
    <scope>NUCLEOTIDE SEQUENCE [LARGE SCALE GENOMIC DNA]</scope>
    <source>
        <strain evidence="4 5">DSM 22027</strain>
    </source>
</reference>
<dbReference type="Gene3D" id="3.40.50.300">
    <property type="entry name" value="P-loop containing nucleotide triphosphate hydrolases"/>
    <property type="match status" value="2"/>
</dbReference>
<feature type="domain" description="ABC transporter" evidence="3">
    <location>
        <begin position="3"/>
        <end position="236"/>
    </location>
</feature>
<dbReference type="CDD" id="cd03215">
    <property type="entry name" value="ABC_Carb_Monos_II"/>
    <property type="match status" value="1"/>
</dbReference>
<dbReference type="OrthoDB" id="9809450at2"/>
<evidence type="ECO:0000256" key="1">
    <source>
        <dbReference type="ARBA" id="ARBA00022741"/>
    </source>
</evidence>
<feature type="domain" description="ABC transporter" evidence="3">
    <location>
        <begin position="249"/>
        <end position="486"/>
    </location>
</feature>
<dbReference type="InterPro" id="IPR003439">
    <property type="entry name" value="ABC_transporter-like_ATP-bd"/>
</dbReference>
<keyword evidence="2 4" id="KW-0067">ATP-binding</keyword>
<dbReference type="CDD" id="cd03216">
    <property type="entry name" value="ABC_Carb_Monos_I"/>
    <property type="match status" value="1"/>
</dbReference>
<dbReference type="GO" id="GO:0016887">
    <property type="term" value="F:ATP hydrolysis activity"/>
    <property type="evidence" value="ECO:0007669"/>
    <property type="project" value="InterPro"/>
</dbReference>
<keyword evidence="1" id="KW-0547">Nucleotide-binding</keyword>
<dbReference type="PROSITE" id="PS50893">
    <property type="entry name" value="ABC_TRANSPORTER_2"/>
    <property type="match status" value="2"/>
</dbReference>
<dbReference type="PANTHER" id="PTHR43790:SF4">
    <property type="entry name" value="GUANOSINE IMPORT ATP-BINDING PROTEIN NUPO"/>
    <property type="match status" value="1"/>
</dbReference>
<dbReference type="EMBL" id="RJVA01000010">
    <property type="protein sequence ID" value="ROR01528.1"/>
    <property type="molecule type" value="Genomic_DNA"/>
</dbReference>
<dbReference type="SUPFAM" id="SSF52540">
    <property type="entry name" value="P-loop containing nucleoside triphosphate hydrolases"/>
    <property type="match status" value="2"/>
</dbReference>
<protein>
    <submittedName>
        <fullName evidence="4">Nucleoside ABC transporter ATP-binding protein</fullName>
    </submittedName>
</protein>
<organism evidence="4 5">
    <name type="scientific">Desulfosoma caldarium</name>
    <dbReference type="NCBI Taxonomy" id="610254"/>
    <lineage>
        <taxon>Bacteria</taxon>
        <taxon>Pseudomonadati</taxon>
        <taxon>Thermodesulfobacteriota</taxon>
        <taxon>Syntrophobacteria</taxon>
        <taxon>Syntrophobacterales</taxon>
        <taxon>Syntrophobacteraceae</taxon>
        <taxon>Desulfosoma</taxon>
    </lineage>
</organism>
<dbReference type="GO" id="GO:0005524">
    <property type="term" value="F:ATP binding"/>
    <property type="evidence" value="ECO:0007669"/>
    <property type="project" value="UniProtKB-KW"/>
</dbReference>
<comment type="caution">
    <text evidence="4">The sequence shown here is derived from an EMBL/GenBank/DDBJ whole genome shotgun (WGS) entry which is preliminary data.</text>
</comment>
<dbReference type="InterPro" id="IPR050107">
    <property type="entry name" value="ABC_carbohydrate_import_ATPase"/>
</dbReference>
<accession>A0A3N1VKK8</accession>